<dbReference type="OrthoDB" id="8253432at2"/>
<dbReference type="RefSeq" id="WP_079544184.1">
    <property type="nucleotide sequence ID" value="NZ_LT670844.1"/>
</dbReference>
<evidence type="ECO:0000313" key="1">
    <source>
        <dbReference type="EMBL" id="SHL90792.1"/>
    </source>
</evidence>
<sequence length="77" mass="8641">MIDPIEDVLAPIVIERSMSIFESFRDTKHVDIVQARKAVTRHVFELIGSGQTDEKELVVSALTYLKSLEARAEATKP</sequence>
<organism evidence="1 2">
    <name type="scientific">Bradyrhizobium lablabi</name>
    <dbReference type="NCBI Taxonomy" id="722472"/>
    <lineage>
        <taxon>Bacteria</taxon>
        <taxon>Pseudomonadati</taxon>
        <taxon>Pseudomonadota</taxon>
        <taxon>Alphaproteobacteria</taxon>
        <taxon>Hyphomicrobiales</taxon>
        <taxon>Nitrobacteraceae</taxon>
        <taxon>Bradyrhizobium</taxon>
    </lineage>
</organism>
<reference evidence="1 2" key="1">
    <citation type="submission" date="2016-11" db="EMBL/GenBank/DDBJ databases">
        <authorList>
            <person name="Jaros S."/>
            <person name="Januszkiewicz K."/>
            <person name="Wedrychowicz H."/>
        </authorList>
    </citation>
    <scope>NUCLEOTIDE SEQUENCE [LARGE SCALE GENOMIC DNA]</scope>
    <source>
        <strain evidence="1 2">GAS499</strain>
    </source>
</reference>
<protein>
    <submittedName>
        <fullName evidence="1">Uncharacterized protein</fullName>
    </submittedName>
</protein>
<dbReference type="EMBL" id="LT670844">
    <property type="protein sequence ID" value="SHL90792.1"/>
    <property type="molecule type" value="Genomic_DNA"/>
</dbReference>
<accession>A0A1M7EG70</accession>
<name>A0A1M7EG70_9BRAD</name>
<gene>
    <name evidence="1" type="ORF">SAMN05444159_7157</name>
</gene>
<evidence type="ECO:0000313" key="2">
    <source>
        <dbReference type="Proteomes" id="UP000189935"/>
    </source>
</evidence>
<dbReference type="Proteomes" id="UP000189935">
    <property type="component" value="Chromosome I"/>
</dbReference>
<proteinExistence type="predicted"/>
<dbReference type="AlphaFoldDB" id="A0A1M7EG70"/>